<evidence type="ECO:0000313" key="3">
    <source>
        <dbReference type="Proteomes" id="UP000800200"/>
    </source>
</evidence>
<dbReference type="OrthoDB" id="4485682at2759"/>
<dbReference type="AlphaFoldDB" id="A0A6A6D9Z1"/>
<dbReference type="Proteomes" id="UP000800200">
    <property type="component" value="Unassembled WGS sequence"/>
</dbReference>
<name>A0A6A6D9Z1_9PEZI</name>
<dbReference type="EMBL" id="ML994751">
    <property type="protein sequence ID" value="KAF2175019.1"/>
    <property type="molecule type" value="Genomic_DNA"/>
</dbReference>
<evidence type="ECO:0000313" key="2">
    <source>
        <dbReference type="EMBL" id="KAF2175019.1"/>
    </source>
</evidence>
<evidence type="ECO:0000256" key="1">
    <source>
        <dbReference type="SAM" id="MobiDB-lite"/>
    </source>
</evidence>
<protein>
    <recommendedName>
        <fullName evidence="4">C2H2-type domain-containing protein</fullName>
    </recommendedName>
</protein>
<feature type="region of interest" description="Disordered" evidence="1">
    <location>
        <begin position="1"/>
        <end position="26"/>
    </location>
</feature>
<gene>
    <name evidence="2" type="ORF">K469DRAFT_768193</name>
</gene>
<sequence length="121" mass="13902">MHPLRVKRSSARVTPPGKSGDDFQLDPDEEALEAAKVSVYKEKRPRICFVCLGNENLPMKQRIYSFHASGDRNKRFKRKHLTYVKKGESIQCDLCQVNLDNKMLWQRHAYEVHGTVSLSAA</sequence>
<accession>A0A6A6D9Z1</accession>
<feature type="compositionally biased region" description="Basic residues" evidence="1">
    <location>
        <begin position="1"/>
        <end position="10"/>
    </location>
</feature>
<proteinExistence type="predicted"/>
<evidence type="ECO:0008006" key="4">
    <source>
        <dbReference type="Google" id="ProtNLM"/>
    </source>
</evidence>
<reference evidence="2" key="1">
    <citation type="journal article" date="2020" name="Stud. Mycol.">
        <title>101 Dothideomycetes genomes: a test case for predicting lifestyles and emergence of pathogens.</title>
        <authorList>
            <person name="Haridas S."/>
            <person name="Albert R."/>
            <person name="Binder M."/>
            <person name="Bloem J."/>
            <person name="Labutti K."/>
            <person name="Salamov A."/>
            <person name="Andreopoulos B."/>
            <person name="Baker S."/>
            <person name="Barry K."/>
            <person name="Bills G."/>
            <person name="Bluhm B."/>
            <person name="Cannon C."/>
            <person name="Castanera R."/>
            <person name="Culley D."/>
            <person name="Daum C."/>
            <person name="Ezra D."/>
            <person name="Gonzalez J."/>
            <person name="Henrissat B."/>
            <person name="Kuo A."/>
            <person name="Liang C."/>
            <person name="Lipzen A."/>
            <person name="Lutzoni F."/>
            <person name="Magnuson J."/>
            <person name="Mondo S."/>
            <person name="Nolan M."/>
            <person name="Ohm R."/>
            <person name="Pangilinan J."/>
            <person name="Park H.-J."/>
            <person name="Ramirez L."/>
            <person name="Alfaro M."/>
            <person name="Sun H."/>
            <person name="Tritt A."/>
            <person name="Yoshinaga Y."/>
            <person name="Zwiers L.-H."/>
            <person name="Turgeon B."/>
            <person name="Goodwin S."/>
            <person name="Spatafora J."/>
            <person name="Crous P."/>
            <person name="Grigoriev I."/>
        </authorList>
    </citation>
    <scope>NUCLEOTIDE SEQUENCE</scope>
    <source>
        <strain evidence="2">CBS 207.26</strain>
    </source>
</reference>
<organism evidence="2 3">
    <name type="scientific">Zopfia rhizophila CBS 207.26</name>
    <dbReference type="NCBI Taxonomy" id="1314779"/>
    <lineage>
        <taxon>Eukaryota</taxon>
        <taxon>Fungi</taxon>
        <taxon>Dikarya</taxon>
        <taxon>Ascomycota</taxon>
        <taxon>Pezizomycotina</taxon>
        <taxon>Dothideomycetes</taxon>
        <taxon>Dothideomycetes incertae sedis</taxon>
        <taxon>Zopfiaceae</taxon>
        <taxon>Zopfia</taxon>
    </lineage>
</organism>
<keyword evidence="3" id="KW-1185">Reference proteome</keyword>